<organism evidence="1 2">
    <name type="scientific">Rhizobium hidalgonense</name>
    <dbReference type="NCBI Taxonomy" id="1538159"/>
    <lineage>
        <taxon>Bacteria</taxon>
        <taxon>Pseudomonadati</taxon>
        <taxon>Pseudomonadota</taxon>
        <taxon>Alphaproteobacteria</taxon>
        <taxon>Hyphomicrobiales</taxon>
        <taxon>Rhizobiaceae</taxon>
        <taxon>Rhizobium/Agrobacterium group</taxon>
        <taxon>Rhizobium</taxon>
    </lineage>
</organism>
<comment type="caution">
    <text evidence="1">The sequence shown here is derived from an EMBL/GenBank/DDBJ whole genome shotgun (WGS) entry which is preliminary data.</text>
</comment>
<accession>A0AAJ2LMS7</accession>
<gene>
    <name evidence="1" type="ORF">RJJ65_30600</name>
</gene>
<proteinExistence type="predicted"/>
<evidence type="ECO:0000313" key="1">
    <source>
        <dbReference type="EMBL" id="MDR9776927.1"/>
    </source>
</evidence>
<dbReference type="AlphaFoldDB" id="A0AAJ2LMS7"/>
<evidence type="ECO:0000313" key="2">
    <source>
        <dbReference type="Proteomes" id="UP001268610"/>
    </source>
</evidence>
<dbReference type="EMBL" id="JAVLSF010000031">
    <property type="protein sequence ID" value="MDR9776927.1"/>
    <property type="molecule type" value="Genomic_DNA"/>
</dbReference>
<dbReference type="RefSeq" id="WP_310856057.1">
    <property type="nucleotide sequence ID" value="NZ_JAVLSD010000009.1"/>
</dbReference>
<name>A0AAJ2LMS7_9HYPH</name>
<dbReference type="Proteomes" id="UP001268610">
    <property type="component" value="Unassembled WGS sequence"/>
</dbReference>
<sequence length="66" mass="7267">MREFDHVSVCPHDWALLANSDVIGPRQVRLALVIKYAEVEGLHHLAVLGVADVLLTIIAYGFDAPM</sequence>
<reference evidence="1" key="1">
    <citation type="submission" date="2023-04" db="EMBL/GenBank/DDBJ databases">
        <title>Genomic characterization of faba bean (Vicia faba) microsymbionts in Mexican soils.</title>
        <authorList>
            <person name="Rivera Orduna F.N."/>
            <person name="Guevara-Luna J."/>
            <person name="Yan J."/>
            <person name="Arroyo-Herrera I."/>
            <person name="Li Y."/>
            <person name="Vasquez-Murrieta M.S."/>
            <person name="Wang E.T."/>
        </authorList>
    </citation>
    <scope>NUCLEOTIDE SEQUENCE</scope>
    <source>
        <strain evidence="1">CH26</strain>
    </source>
</reference>
<protein>
    <submittedName>
        <fullName evidence="1">Uncharacterized protein</fullName>
    </submittedName>
</protein>